<dbReference type="Proteomes" id="UP000076502">
    <property type="component" value="Unassembled WGS sequence"/>
</dbReference>
<evidence type="ECO:0000313" key="14">
    <source>
        <dbReference type="Proteomes" id="UP000076502"/>
    </source>
</evidence>
<evidence type="ECO:0000256" key="2">
    <source>
        <dbReference type="ARBA" id="ARBA00005073"/>
    </source>
</evidence>
<proteinExistence type="inferred from homology"/>
<evidence type="ECO:0000313" key="13">
    <source>
        <dbReference type="EMBL" id="KZC13835.1"/>
    </source>
</evidence>
<comment type="cofactor">
    <cofactor evidence="11">
        <name>FAD</name>
        <dbReference type="ChEBI" id="CHEBI:57692"/>
    </cofactor>
    <text evidence="11">Binds 1 FAD per subunit.</text>
</comment>
<dbReference type="UniPathway" id="UPA00251">
    <property type="reaction ID" value="UER00324"/>
</dbReference>
<dbReference type="Gene3D" id="3.50.50.60">
    <property type="entry name" value="FAD/NAD(P)-binding domain"/>
    <property type="match status" value="1"/>
</dbReference>
<name>A0A154PPL3_DUFNO</name>
<evidence type="ECO:0000256" key="4">
    <source>
        <dbReference type="ARBA" id="ARBA00012867"/>
    </source>
</evidence>
<dbReference type="SUPFAM" id="SSF54373">
    <property type="entry name" value="FAD-linked reductases, C-terminal domain"/>
    <property type="match status" value="1"/>
</dbReference>
<dbReference type="PANTHER" id="PTHR42923:SF3">
    <property type="entry name" value="PROTOPORPHYRINOGEN OXIDASE"/>
    <property type="match status" value="1"/>
</dbReference>
<evidence type="ECO:0000256" key="1">
    <source>
        <dbReference type="ARBA" id="ARBA00002600"/>
    </source>
</evidence>
<comment type="pathway">
    <text evidence="2 11">Porphyrin-containing compound metabolism; protoporphyrin-IX biosynthesis; protoporphyrin-IX from protoporphyrinogen-IX: step 1/1.</text>
</comment>
<evidence type="ECO:0000256" key="8">
    <source>
        <dbReference type="ARBA" id="ARBA00023133"/>
    </source>
</evidence>
<keyword evidence="7 11" id="KW-0560">Oxidoreductase</keyword>
<keyword evidence="14" id="KW-1185">Reference proteome</keyword>
<dbReference type="InterPro" id="IPR004572">
    <property type="entry name" value="Protoporphyrinogen_oxidase"/>
</dbReference>
<comment type="similarity">
    <text evidence="3 11">Belongs to the protoporphyrinogen/coproporphyrinogen oxidase family. Protoporphyrinogen oxidase subfamily.</text>
</comment>
<comment type="subcellular location">
    <subcellularLocation>
        <location evidence="11">Mitochondrion inner membrane</location>
    </subcellularLocation>
</comment>
<dbReference type="Pfam" id="PF01593">
    <property type="entry name" value="Amino_oxidase"/>
    <property type="match status" value="1"/>
</dbReference>
<dbReference type="EC" id="1.3.3.4" evidence="4 11"/>
<evidence type="ECO:0000256" key="7">
    <source>
        <dbReference type="ARBA" id="ARBA00023002"/>
    </source>
</evidence>
<dbReference type="GO" id="GO:0005743">
    <property type="term" value="C:mitochondrial inner membrane"/>
    <property type="evidence" value="ECO:0007669"/>
    <property type="project" value="UniProtKB-SubCell"/>
</dbReference>
<protein>
    <recommendedName>
        <fullName evidence="4 11">Protoporphyrinogen oxidase</fullName>
        <ecNumber evidence="4 11">1.3.3.4</ecNumber>
    </recommendedName>
</protein>
<dbReference type="EMBL" id="KQ435012">
    <property type="protein sequence ID" value="KZC13835.1"/>
    <property type="molecule type" value="Genomic_DNA"/>
</dbReference>
<dbReference type="AlphaFoldDB" id="A0A154PPL3"/>
<dbReference type="OrthoDB" id="419752at2759"/>
<evidence type="ECO:0000256" key="3">
    <source>
        <dbReference type="ARBA" id="ARBA00010551"/>
    </source>
</evidence>
<keyword evidence="8 11" id="KW-0350">Heme biosynthesis</keyword>
<comment type="catalytic activity">
    <reaction evidence="10 11">
        <text>protoporphyrinogen IX + 3 O2 = protoporphyrin IX + 3 H2O2</text>
        <dbReference type="Rhea" id="RHEA:25576"/>
        <dbReference type="ChEBI" id="CHEBI:15379"/>
        <dbReference type="ChEBI" id="CHEBI:16240"/>
        <dbReference type="ChEBI" id="CHEBI:57306"/>
        <dbReference type="ChEBI" id="CHEBI:57307"/>
        <dbReference type="EC" id="1.3.3.4"/>
    </reaction>
</comment>
<keyword evidence="5 11" id="KW-0285">Flavoprotein</keyword>
<accession>A0A154PPL3</accession>
<dbReference type="InterPro" id="IPR002937">
    <property type="entry name" value="Amino_oxidase"/>
</dbReference>
<dbReference type="FunFam" id="3.50.50.60:FF:000193">
    <property type="entry name" value="Protoporphyrinogen oxidase"/>
    <property type="match status" value="1"/>
</dbReference>
<evidence type="ECO:0000256" key="6">
    <source>
        <dbReference type="ARBA" id="ARBA00022827"/>
    </source>
</evidence>
<sequence length="492" mass="54697">MTGILGAGMSGLSAAYYALQNSKMAPIVIFEATNRVGGWVRSIELSDGTIFEQGPRTIRPSGASGKNTLELIEQLKLSDKIIPIRNIHPASKNRLIYSDNELHLLPSTFKGIIKKNSLLNRSLLSLVWNDLRAPKVLKDDESTYSFIERRMGQDVADKVISSMVCGIYAGDAHKISIKSLMKPLFDAEQKHGSIIKGIILEQLSKNKNKTTVRKKTETIKNDDTEINKQLDNNSHKSLVKTSQDDFWAMWGIKGGLEELPRSLAKNITERGVNIKMEHKCEKLKFNKNDVELTVNGEVKNYSRIISSLPAKSLANLVREQHPELSNELKDIPTVTVGVVNLQFSESVLPMKAFGVLIPPKEEKPILGVIFDSCAFPQNSKTTVLTVMMGGAWFEKYFGKCSSEEHLLTVAVNQVKEILHIEEDPKAFSVSILKDCIPQHIVGHMQRLTRIQNYISTHKLPLGLCGSSYQGVSLNDVILSAKQAVSDINSHIL</sequence>
<evidence type="ECO:0000256" key="10">
    <source>
        <dbReference type="ARBA" id="ARBA00047554"/>
    </source>
</evidence>
<dbReference type="OMA" id="WFDQWFG"/>
<gene>
    <name evidence="13" type="ORF">WN55_05739</name>
</gene>
<evidence type="ECO:0000256" key="11">
    <source>
        <dbReference type="RuleBase" id="RU367069"/>
    </source>
</evidence>
<dbReference type="PANTHER" id="PTHR42923">
    <property type="entry name" value="PROTOPORPHYRINOGEN OXIDASE"/>
    <property type="match status" value="1"/>
</dbReference>
<dbReference type="InterPro" id="IPR050464">
    <property type="entry name" value="Zeta_carotene_desat/Oxidored"/>
</dbReference>
<dbReference type="NCBIfam" id="TIGR00562">
    <property type="entry name" value="proto_IX_ox"/>
    <property type="match status" value="1"/>
</dbReference>
<organism evidence="13 14">
    <name type="scientific">Dufourea novaeangliae</name>
    <name type="common">Sweat bee</name>
    <dbReference type="NCBI Taxonomy" id="178035"/>
    <lineage>
        <taxon>Eukaryota</taxon>
        <taxon>Metazoa</taxon>
        <taxon>Ecdysozoa</taxon>
        <taxon>Arthropoda</taxon>
        <taxon>Hexapoda</taxon>
        <taxon>Insecta</taxon>
        <taxon>Pterygota</taxon>
        <taxon>Neoptera</taxon>
        <taxon>Endopterygota</taxon>
        <taxon>Hymenoptera</taxon>
        <taxon>Apocrita</taxon>
        <taxon>Aculeata</taxon>
        <taxon>Apoidea</taxon>
        <taxon>Anthophila</taxon>
        <taxon>Halictidae</taxon>
        <taxon>Rophitinae</taxon>
        <taxon>Dufourea</taxon>
    </lineage>
</organism>
<evidence type="ECO:0000259" key="12">
    <source>
        <dbReference type="Pfam" id="PF01593"/>
    </source>
</evidence>
<keyword evidence="9 11" id="KW-0627">Porphyrin biosynthesis</keyword>
<dbReference type="STRING" id="178035.A0A154PPL3"/>
<dbReference type="GO" id="GO:0006782">
    <property type="term" value="P:protoporphyrinogen IX biosynthetic process"/>
    <property type="evidence" value="ECO:0007669"/>
    <property type="project" value="UniProtKB-UniRule"/>
</dbReference>
<comment type="function">
    <text evidence="1 11">Catalyzes the 6-electron oxidation of protoporphyrinogen-IX to form protoporphyrin-IX.</text>
</comment>
<evidence type="ECO:0000256" key="9">
    <source>
        <dbReference type="ARBA" id="ARBA00023244"/>
    </source>
</evidence>
<dbReference type="SUPFAM" id="SSF51905">
    <property type="entry name" value="FAD/NAD(P)-binding domain"/>
    <property type="match status" value="1"/>
</dbReference>
<reference evidence="13 14" key="1">
    <citation type="submission" date="2015-07" db="EMBL/GenBank/DDBJ databases">
        <title>The genome of Dufourea novaeangliae.</title>
        <authorList>
            <person name="Pan H."/>
            <person name="Kapheim K."/>
        </authorList>
    </citation>
    <scope>NUCLEOTIDE SEQUENCE [LARGE SCALE GENOMIC DNA]</scope>
    <source>
        <strain evidence="13">0120121106</strain>
        <tissue evidence="13">Whole body</tissue>
    </source>
</reference>
<keyword evidence="6 11" id="KW-0274">FAD</keyword>
<evidence type="ECO:0000256" key="5">
    <source>
        <dbReference type="ARBA" id="ARBA00022630"/>
    </source>
</evidence>
<dbReference type="GO" id="GO:0004729">
    <property type="term" value="F:oxygen-dependent protoporphyrinogen oxidase activity"/>
    <property type="evidence" value="ECO:0007669"/>
    <property type="project" value="UniProtKB-UniRule"/>
</dbReference>
<feature type="domain" description="Amine oxidase" evidence="12">
    <location>
        <begin position="9"/>
        <end position="487"/>
    </location>
</feature>
<dbReference type="InterPro" id="IPR036188">
    <property type="entry name" value="FAD/NAD-bd_sf"/>
</dbReference>